<keyword evidence="3" id="KW-0732">Signal</keyword>
<sequence length="100" mass="9984">MFVLIAAAMGGGLAAAAFAHPLGPAWAALAAPFGGSAAALLAAILLAQHRGHHEEEVDLDGQADRMAAALRDIAAQGRAAEQGRTGIAEAPHQDGRRGAA</sequence>
<organism evidence="4 5">
    <name type="scientific">Methylobacterium isbiliense</name>
    <dbReference type="NCBI Taxonomy" id="315478"/>
    <lineage>
        <taxon>Bacteria</taxon>
        <taxon>Pseudomonadati</taxon>
        <taxon>Pseudomonadota</taxon>
        <taxon>Alphaproteobacteria</taxon>
        <taxon>Hyphomicrobiales</taxon>
        <taxon>Methylobacteriaceae</taxon>
        <taxon>Methylobacterium</taxon>
    </lineage>
</organism>
<dbReference type="RefSeq" id="WP_238239563.1">
    <property type="nucleotide sequence ID" value="NZ_BPQQ01000058.1"/>
</dbReference>
<keyword evidence="2" id="KW-0812">Transmembrane</keyword>
<feature type="region of interest" description="Disordered" evidence="1">
    <location>
        <begin position="77"/>
        <end position="100"/>
    </location>
</feature>
<feature type="compositionally biased region" description="Basic and acidic residues" evidence="1">
    <location>
        <begin position="91"/>
        <end position="100"/>
    </location>
</feature>
<reference evidence="4" key="1">
    <citation type="journal article" date="2021" name="Front. Microbiol.">
        <title>Comprehensive Comparative Genomics and Phenotyping of Methylobacterium Species.</title>
        <authorList>
            <person name="Alessa O."/>
            <person name="Ogura Y."/>
            <person name="Fujitani Y."/>
            <person name="Takami H."/>
            <person name="Hayashi T."/>
            <person name="Sahin N."/>
            <person name="Tani A."/>
        </authorList>
    </citation>
    <scope>NUCLEOTIDE SEQUENCE</scope>
    <source>
        <strain evidence="4">DSM 17168</strain>
    </source>
</reference>
<evidence type="ECO:0000256" key="2">
    <source>
        <dbReference type="SAM" id="Phobius"/>
    </source>
</evidence>
<evidence type="ECO:0000313" key="4">
    <source>
        <dbReference type="EMBL" id="GJE02681.1"/>
    </source>
</evidence>
<evidence type="ECO:0000256" key="1">
    <source>
        <dbReference type="SAM" id="MobiDB-lite"/>
    </source>
</evidence>
<keyword evidence="2" id="KW-1133">Transmembrane helix</keyword>
<protein>
    <submittedName>
        <fullName evidence="4">Uncharacterized protein</fullName>
    </submittedName>
</protein>
<keyword evidence="2" id="KW-0472">Membrane</keyword>
<keyword evidence="5" id="KW-1185">Reference proteome</keyword>
<evidence type="ECO:0000313" key="5">
    <source>
        <dbReference type="Proteomes" id="UP001055153"/>
    </source>
</evidence>
<feature type="transmembrane region" description="Helical" evidence="2">
    <location>
        <begin position="29"/>
        <end position="47"/>
    </location>
</feature>
<accession>A0ABQ4SHH5</accession>
<dbReference type="Proteomes" id="UP001055153">
    <property type="component" value="Unassembled WGS sequence"/>
</dbReference>
<evidence type="ECO:0000256" key="3">
    <source>
        <dbReference type="SAM" id="SignalP"/>
    </source>
</evidence>
<dbReference type="EMBL" id="BPQQ01000058">
    <property type="protein sequence ID" value="GJE02681.1"/>
    <property type="molecule type" value="Genomic_DNA"/>
</dbReference>
<gene>
    <name evidence="4" type="ORF">GMJLKIPL_4630</name>
</gene>
<proteinExistence type="predicted"/>
<comment type="caution">
    <text evidence="4">The sequence shown here is derived from an EMBL/GenBank/DDBJ whole genome shotgun (WGS) entry which is preliminary data.</text>
</comment>
<name>A0ABQ4SHH5_9HYPH</name>
<feature type="chain" id="PRO_5045991543" evidence="3">
    <location>
        <begin position="20"/>
        <end position="100"/>
    </location>
</feature>
<feature type="signal peptide" evidence="3">
    <location>
        <begin position="1"/>
        <end position="19"/>
    </location>
</feature>
<reference evidence="4" key="2">
    <citation type="submission" date="2021-08" db="EMBL/GenBank/DDBJ databases">
        <authorList>
            <person name="Tani A."/>
            <person name="Ola A."/>
            <person name="Ogura Y."/>
            <person name="Katsura K."/>
            <person name="Hayashi T."/>
        </authorList>
    </citation>
    <scope>NUCLEOTIDE SEQUENCE</scope>
    <source>
        <strain evidence="4">DSM 17168</strain>
    </source>
</reference>